<proteinExistence type="predicted"/>
<comment type="caution">
    <text evidence="2">The sequence shown here is derived from an EMBL/GenBank/DDBJ whole genome shotgun (WGS) entry which is preliminary data.</text>
</comment>
<dbReference type="PANTHER" id="PTHR10632:SF2">
    <property type="entry name" value="SULFIDE:QUINONE OXIDOREDUCTASE, MITOCHONDRIAL"/>
    <property type="match status" value="1"/>
</dbReference>
<name>A0ABQ1PGL3_9MICC</name>
<dbReference type="InterPro" id="IPR023753">
    <property type="entry name" value="FAD/NAD-binding_dom"/>
</dbReference>
<reference evidence="3" key="1">
    <citation type="journal article" date="2019" name="Int. J. Syst. Evol. Microbiol.">
        <title>The Global Catalogue of Microorganisms (GCM) 10K type strain sequencing project: providing services to taxonomists for standard genome sequencing and annotation.</title>
        <authorList>
            <consortium name="The Broad Institute Genomics Platform"/>
            <consortium name="The Broad Institute Genome Sequencing Center for Infectious Disease"/>
            <person name="Wu L."/>
            <person name="Ma J."/>
        </authorList>
    </citation>
    <scope>NUCLEOTIDE SEQUENCE [LARGE SCALE GENOMIC DNA]</scope>
    <source>
        <strain evidence="3">CGMCC 1.15480</strain>
    </source>
</reference>
<evidence type="ECO:0000313" key="3">
    <source>
        <dbReference type="Proteomes" id="UP000597761"/>
    </source>
</evidence>
<dbReference type="Pfam" id="PF07992">
    <property type="entry name" value="Pyr_redox_2"/>
    <property type="match status" value="1"/>
</dbReference>
<sequence length="407" mass="43899">MSQSMAQRETDTVPIHAQVLIVGGGNGGVSLAARLNRQGVNDVVIVEPRVEHQYRPLLSYVGAGLASIDAARRPQEQAMPSGSRWVRDAVDRVDPGASTVTLTGGATIRYDQLVLAAGSRPDWDAIPGSAEALLAENASTNYLFDLAPKTWRLVDGMRSGTALFTMPDDTCPCAGAAQKILYLACDLWRSRGVLGDIRVVLTVPTPTVFGVPVVDDELMRTIAEYGIELRTNTTVRRLDRETSTATLATDGATSALTYDLLHLTPPHAAPAWVEHSGLSSVNAGGFVDVDPGTLQHRRHPNVWALGDIAATPGSSSGGGLRKQTPVVAKNLRSVLAGKPPTQRATGYTVSPFTVSRRTMVFAEFGPDGAPMPSTRLIELRKERRSTFLLDRHALPWIYWHRILRGKA</sequence>
<dbReference type="Proteomes" id="UP000597761">
    <property type="component" value="Unassembled WGS sequence"/>
</dbReference>
<dbReference type="InterPro" id="IPR036188">
    <property type="entry name" value="FAD/NAD-bd_sf"/>
</dbReference>
<dbReference type="EMBL" id="BMJI01000018">
    <property type="protein sequence ID" value="GGC96925.1"/>
    <property type="molecule type" value="Genomic_DNA"/>
</dbReference>
<dbReference type="Gene3D" id="3.50.50.60">
    <property type="entry name" value="FAD/NAD(P)-binding domain"/>
    <property type="match status" value="2"/>
</dbReference>
<dbReference type="PRINTS" id="PR00411">
    <property type="entry name" value="PNDRDTASEI"/>
</dbReference>
<organism evidence="2 3">
    <name type="scientific">Tersicoccus solisilvae</name>
    <dbReference type="NCBI Taxonomy" id="1882339"/>
    <lineage>
        <taxon>Bacteria</taxon>
        <taxon>Bacillati</taxon>
        <taxon>Actinomycetota</taxon>
        <taxon>Actinomycetes</taxon>
        <taxon>Micrococcales</taxon>
        <taxon>Micrococcaceae</taxon>
        <taxon>Tersicoccus</taxon>
    </lineage>
</organism>
<feature type="domain" description="FAD/NAD(P)-binding" evidence="1">
    <location>
        <begin position="18"/>
        <end position="132"/>
    </location>
</feature>
<dbReference type="PANTHER" id="PTHR10632">
    <property type="entry name" value="SULFIDE:QUINONE OXIDOREDUCTASE"/>
    <property type="match status" value="1"/>
</dbReference>
<accession>A0ABQ1PGL3</accession>
<protein>
    <recommendedName>
        <fullName evidence="1">FAD/NAD(P)-binding domain-containing protein</fullName>
    </recommendedName>
</protein>
<dbReference type="PRINTS" id="PR00368">
    <property type="entry name" value="FADPNR"/>
</dbReference>
<gene>
    <name evidence="2" type="ORF">GCM10011512_24950</name>
</gene>
<dbReference type="SUPFAM" id="SSF51905">
    <property type="entry name" value="FAD/NAD(P)-binding domain"/>
    <property type="match status" value="1"/>
</dbReference>
<dbReference type="InterPro" id="IPR015904">
    <property type="entry name" value="Sulphide_quinone_reductase"/>
</dbReference>
<evidence type="ECO:0000313" key="2">
    <source>
        <dbReference type="EMBL" id="GGC96925.1"/>
    </source>
</evidence>
<evidence type="ECO:0000259" key="1">
    <source>
        <dbReference type="Pfam" id="PF07992"/>
    </source>
</evidence>
<keyword evidence="3" id="KW-1185">Reference proteome</keyword>